<dbReference type="GO" id="GO:0005737">
    <property type="term" value="C:cytoplasm"/>
    <property type="evidence" value="ECO:0007669"/>
    <property type="project" value="UniProtKB-SubCell"/>
</dbReference>
<dbReference type="PANTHER" id="PTHR11741">
    <property type="entry name" value="ELONGATION FACTOR TS"/>
    <property type="match status" value="1"/>
</dbReference>
<dbReference type="SUPFAM" id="SSF46934">
    <property type="entry name" value="UBA-like"/>
    <property type="match status" value="1"/>
</dbReference>
<evidence type="ECO:0000256" key="2">
    <source>
        <dbReference type="ARBA" id="ARBA00016956"/>
    </source>
</evidence>
<dbReference type="Gene3D" id="3.30.479.20">
    <property type="entry name" value="Elongation factor Ts, dimerisation domain"/>
    <property type="match status" value="1"/>
</dbReference>
<dbReference type="Proteomes" id="UP000178815">
    <property type="component" value="Unassembled WGS sequence"/>
</dbReference>
<dbReference type="PROSITE" id="PS01127">
    <property type="entry name" value="EF_TS_2"/>
    <property type="match status" value="1"/>
</dbReference>
<dbReference type="SUPFAM" id="SSF54713">
    <property type="entry name" value="Elongation factor Ts (EF-Ts), dimerisation domain"/>
    <property type="match status" value="1"/>
</dbReference>
<gene>
    <name evidence="5" type="primary">tsf</name>
    <name evidence="7" type="ORF">A2678_02195</name>
</gene>
<sequence length="193" mass="21341">MDITTDSIKKLREMTSVSVMQCKKALEEADGDLAKAEVILKKHSAATAEKKADRELKAGCIGSYIHDGSIGAMVLVSSETDFVAKNPDFVAFAREIAMQVTATDPKYVSMEEIPAEAKNAAVAVFEKEIQGKPADMQEKIMEGKISSYFREQVLLEQSAIKDESKMVKDLLNEATQKFGERVEVTRFVRLSAR</sequence>
<evidence type="ECO:0000313" key="8">
    <source>
        <dbReference type="Proteomes" id="UP000178815"/>
    </source>
</evidence>
<dbReference type="HAMAP" id="MF_00050">
    <property type="entry name" value="EF_Ts"/>
    <property type="match status" value="1"/>
</dbReference>
<dbReference type="InterPro" id="IPR014039">
    <property type="entry name" value="Transl_elong_EFTs/EF1B_dimer"/>
</dbReference>
<dbReference type="EMBL" id="MFKU01000010">
    <property type="protein sequence ID" value="OGG48655.1"/>
    <property type="molecule type" value="Genomic_DNA"/>
</dbReference>
<dbReference type="STRING" id="1798481.A2678_02195"/>
<keyword evidence="4 5" id="KW-0648">Protein biosynthesis</keyword>
<evidence type="ECO:0000256" key="4">
    <source>
        <dbReference type="ARBA" id="ARBA00022917"/>
    </source>
</evidence>
<dbReference type="InterPro" id="IPR001816">
    <property type="entry name" value="Transl_elong_EFTs/EF1B"/>
</dbReference>
<accession>A0A1F6CHK5</accession>
<comment type="function">
    <text evidence="5">Associates with the EF-Tu.GDP complex and induces the exchange of GDP to GTP. It remains bound to the aminoacyl-tRNA.EF-Tu.GTP complex up to the GTP hydrolysis stage on the ribosome.</text>
</comment>
<comment type="subcellular location">
    <subcellularLocation>
        <location evidence="5">Cytoplasm</location>
    </subcellularLocation>
</comment>
<organism evidence="7 8">
    <name type="scientific">Candidatus Kaiserbacteria bacterium RIFCSPHIGHO2_01_FULL_53_31</name>
    <dbReference type="NCBI Taxonomy" id="1798481"/>
    <lineage>
        <taxon>Bacteria</taxon>
        <taxon>Candidatus Kaiseribacteriota</taxon>
    </lineage>
</organism>
<dbReference type="CDD" id="cd14275">
    <property type="entry name" value="UBA_EF-Ts"/>
    <property type="match status" value="1"/>
</dbReference>
<comment type="similarity">
    <text evidence="1 5">Belongs to the EF-Ts family.</text>
</comment>
<proteinExistence type="inferred from homology"/>
<dbReference type="InterPro" id="IPR036402">
    <property type="entry name" value="EF-Ts_dimer_sf"/>
</dbReference>
<comment type="caution">
    <text evidence="7">The sequence shown here is derived from an EMBL/GenBank/DDBJ whole genome shotgun (WGS) entry which is preliminary data.</text>
</comment>
<protein>
    <recommendedName>
        <fullName evidence="2 5">Elongation factor Ts</fullName>
        <shortName evidence="5">EF-Ts</shortName>
    </recommendedName>
</protein>
<dbReference type="GO" id="GO:0003746">
    <property type="term" value="F:translation elongation factor activity"/>
    <property type="evidence" value="ECO:0007669"/>
    <property type="project" value="UniProtKB-UniRule"/>
</dbReference>
<evidence type="ECO:0000313" key="7">
    <source>
        <dbReference type="EMBL" id="OGG48655.1"/>
    </source>
</evidence>
<keyword evidence="3 5" id="KW-0251">Elongation factor</keyword>
<dbReference type="PANTHER" id="PTHR11741:SF0">
    <property type="entry name" value="ELONGATION FACTOR TS, MITOCHONDRIAL"/>
    <property type="match status" value="1"/>
</dbReference>
<dbReference type="Gene3D" id="1.10.8.10">
    <property type="entry name" value="DNA helicase RuvA subunit, C-terminal domain"/>
    <property type="match status" value="1"/>
</dbReference>
<evidence type="ECO:0000256" key="1">
    <source>
        <dbReference type="ARBA" id="ARBA00005532"/>
    </source>
</evidence>
<dbReference type="FunFam" id="1.10.8.10:FF:000001">
    <property type="entry name" value="Elongation factor Ts"/>
    <property type="match status" value="1"/>
</dbReference>
<reference evidence="7 8" key="1">
    <citation type="journal article" date="2016" name="Nat. Commun.">
        <title>Thousands of microbial genomes shed light on interconnected biogeochemical processes in an aquifer system.</title>
        <authorList>
            <person name="Anantharaman K."/>
            <person name="Brown C.T."/>
            <person name="Hug L.A."/>
            <person name="Sharon I."/>
            <person name="Castelle C.J."/>
            <person name="Probst A.J."/>
            <person name="Thomas B.C."/>
            <person name="Singh A."/>
            <person name="Wilkins M.J."/>
            <person name="Karaoz U."/>
            <person name="Brodie E.L."/>
            <person name="Williams K.H."/>
            <person name="Hubbard S.S."/>
            <person name="Banfield J.F."/>
        </authorList>
    </citation>
    <scope>NUCLEOTIDE SEQUENCE [LARGE SCALE GENOMIC DNA]</scope>
</reference>
<keyword evidence="5" id="KW-0963">Cytoplasm</keyword>
<name>A0A1F6CHK5_9BACT</name>
<feature type="region of interest" description="Involved in Mg(2+) ion dislocation from EF-Tu" evidence="5">
    <location>
        <begin position="80"/>
        <end position="83"/>
    </location>
</feature>
<dbReference type="Pfam" id="PF00889">
    <property type="entry name" value="EF_TS"/>
    <property type="match status" value="1"/>
</dbReference>
<dbReference type="AlphaFoldDB" id="A0A1F6CHK5"/>
<dbReference type="InterPro" id="IPR009060">
    <property type="entry name" value="UBA-like_sf"/>
</dbReference>
<evidence type="ECO:0000256" key="3">
    <source>
        <dbReference type="ARBA" id="ARBA00022768"/>
    </source>
</evidence>
<evidence type="ECO:0000256" key="5">
    <source>
        <dbReference type="HAMAP-Rule" id="MF_00050"/>
    </source>
</evidence>
<dbReference type="InterPro" id="IPR018101">
    <property type="entry name" value="Transl_elong_Ts_CS"/>
</dbReference>
<evidence type="ECO:0000259" key="6">
    <source>
        <dbReference type="Pfam" id="PF00889"/>
    </source>
</evidence>
<feature type="domain" description="Translation elongation factor EFTs/EF1B dimerisation" evidence="6">
    <location>
        <begin position="55"/>
        <end position="190"/>
    </location>
</feature>
<dbReference type="Gene3D" id="1.10.286.20">
    <property type="match status" value="1"/>
</dbReference>